<dbReference type="Pfam" id="PF00023">
    <property type="entry name" value="Ank"/>
    <property type="match status" value="2"/>
</dbReference>
<reference evidence="4 5" key="1">
    <citation type="submission" date="2024-07" db="EMBL/GenBank/DDBJ databases">
        <title>Section-level genome sequencing and comparative genomics of Aspergillus sections Usti and Cavernicolus.</title>
        <authorList>
            <consortium name="Lawrence Berkeley National Laboratory"/>
            <person name="Nybo J.L."/>
            <person name="Vesth T.C."/>
            <person name="Theobald S."/>
            <person name="Frisvad J.C."/>
            <person name="Larsen T.O."/>
            <person name="Kjaerboelling I."/>
            <person name="Rothschild-Mancinelli K."/>
            <person name="Lyhne E.K."/>
            <person name="Kogle M.E."/>
            <person name="Barry K."/>
            <person name="Clum A."/>
            <person name="Na H."/>
            <person name="Ledsgaard L."/>
            <person name="Lin J."/>
            <person name="Lipzen A."/>
            <person name="Kuo A."/>
            <person name="Riley R."/>
            <person name="Mondo S."/>
            <person name="LaButti K."/>
            <person name="Haridas S."/>
            <person name="Pangalinan J."/>
            <person name="Salamov A.A."/>
            <person name="Simmons B.A."/>
            <person name="Magnuson J.K."/>
            <person name="Chen J."/>
            <person name="Drula E."/>
            <person name="Henrissat B."/>
            <person name="Wiebenga A."/>
            <person name="Lubbers R.J."/>
            <person name="Gomes A.C."/>
            <person name="Makela M.R."/>
            <person name="Stajich J."/>
            <person name="Grigoriev I.V."/>
            <person name="Mortensen U.H."/>
            <person name="De vries R.P."/>
            <person name="Baker S.E."/>
            <person name="Andersen M.R."/>
        </authorList>
    </citation>
    <scope>NUCLEOTIDE SEQUENCE [LARGE SCALE GENOMIC DNA]</scope>
    <source>
        <strain evidence="4 5">CBS 600.67</strain>
    </source>
</reference>
<dbReference type="Gene3D" id="1.25.40.20">
    <property type="entry name" value="Ankyrin repeat-containing domain"/>
    <property type="match status" value="2"/>
</dbReference>
<evidence type="ECO:0000256" key="2">
    <source>
        <dbReference type="ARBA" id="ARBA00023043"/>
    </source>
</evidence>
<sequence>MRGYAHLVRVILSKGANPNRRCKRRKGNKRGETALCLAAIYGRSEVVLELLSDGTPPESWRRPAETTVRSSYPPYYNFIDTWDNYQHTPLYFATSYSHVDIVRMLLARGSTAINTPSRTGVTPLKFAEEHRHEPLEHGDNTMQRIFEYLSNPSSATMDAKSAGLQRKTSLNFKCADCKYPLSEYAEWYQYCENDSSNHAKARCYECAECRGFYHCKELGYKQWYREHITVLGFPD</sequence>
<feature type="repeat" description="ANK" evidence="3">
    <location>
        <begin position="85"/>
        <end position="110"/>
    </location>
</feature>
<dbReference type="PROSITE" id="PS50088">
    <property type="entry name" value="ANK_REPEAT"/>
    <property type="match status" value="1"/>
</dbReference>
<dbReference type="InterPro" id="IPR036770">
    <property type="entry name" value="Ankyrin_rpt-contain_sf"/>
</dbReference>
<gene>
    <name evidence="4" type="ORF">BDW59DRAFT_162035</name>
</gene>
<protein>
    <recommendedName>
        <fullName evidence="6">Ankyrin repeat-containing domain protein</fullName>
    </recommendedName>
</protein>
<dbReference type="InterPro" id="IPR051637">
    <property type="entry name" value="Ank_repeat_dom-contain_49"/>
</dbReference>
<evidence type="ECO:0000256" key="1">
    <source>
        <dbReference type="ARBA" id="ARBA00022737"/>
    </source>
</evidence>
<keyword evidence="5" id="KW-1185">Reference proteome</keyword>
<dbReference type="PROSITE" id="PS50297">
    <property type="entry name" value="ANK_REP_REGION"/>
    <property type="match status" value="1"/>
</dbReference>
<organism evidence="4 5">
    <name type="scientific">Aspergillus cavernicola</name>
    <dbReference type="NCBI Taxonomy" id="176166"/>
    <lineage>
        <taxon>Eukaryota</taxon>
        <taxon>Fungi</taxon>
        <taxon>Dikarya</taxon>
        <taxon>Ascomycota</taxon>
        <taxon>Pezizomycotina</taxon>
        <taxon>Eurotiomycetes</taxon>
        <taxon>Eurotiomycetidae</taxon>
        <taxon>Eurotiales</taxon>
        <taxon>Aspergillaceae</taxon>
        <taxon>Aspergillus</taxon>
        <taxon>Aspergillus subgen. Nidulantes</taxon>
    </lineage>
</organism>
<accession>A0ABR4IE15</accession>
<dbReference type="SUPFAM" id="SSF48403">
    <property type="entry name" value="Ankyrin repeat"/>
    <property type="match status" value="1"/>
</dbReference>
<dbReference type="SMART" id="SM00248">
    <property type="entry name" value="ANK"/>
    <property type="match status" value="2"/>
</dbReference>
<dbReference type="PANTHER" id="PTHR24180:SF45">
    <property type="entry name" value="POLY [ADP-RIBOSE] POLYMERASE TANKYRASE"/>
    <property type="match status" value="1"/>
</dbReference>
<keyword evidence="2 3" id="KW-0040">ANK repeat</keyword>
<evidence type="ECO:0000256" key="3">
    <source>
        <dbReference type="PROSITE-ProRule" id="PRU00023"/>
    </source>
</evidence>
<name>A0ABR4IE15_9EURO</name>
<evidence type="ECO:0000313" key="4">
    <source>
        <dbReference type="EMBL" id="KAL2825088.1"/>
    </source>
</evidence>
<proteinExistence type="predicted"/>
<dbReference type="InterPro" id="IPR002110">
    <property type="entry name" value="Ankyrin_rpt"/>
</dbReference>
<keyword evidence="1" id="KW-0677">Repeat</keyword>
<dbReference type="Proteomes" id="UP001610335">
    <property type="component" value="Unassembled WGS sequence"/>
</dbReference>
<comment type="caution">
    <text evidence="4">The sequence shown here is derived from an EMBL/GenBank/DDBJ whole genome shotgun (WGS) entry which is preliminary data.</text>
</comment>
<dbReference type="EMBL" id="JBFXLS010000039">
    <property type="protein sequence ID" value="KAL2825088.1"/>
    <property type="molecule type" value="Genomic_DNA"/>
</dbReference>
<evidence type="ECO:0000313" key="5">
    <source>
        <dbReference type="Proteomes" id="UP001610335"/>
    </source>
</evidence>
<dbReference type="PANTHER" id="PTHR24180">
    <property type="entry name" value="CYCLIN-DEPENDENT KINASE INHIBITOR 2C-RELATED"/>
    <property type="match status" value="1"/>
</dbReference>
<evidence type="ECO:0008006" key="6">
    <source>
        <dbReference type="Google" id="ProtNLM"/>
    </source>
</evidence>